<accession>A0A0E9PHS5</accession>
<dbReference type="AlphaFoldDB" id="A0A0E9PHS5"/>
<dbReference type="EMBL" id="GBXM01104488">
    <property type="protein sequence ID" value="JAH04089.1"/>
    <property type="molecule type" value="Transcribed_RNA"/>
</dbReference>
<proteinExistence type="predicted"/>
<protein>
    <submittedName>
        <fullName evidence="1">Uncharacterized protein</fullName>
    </submittedName>
</protein>
<name>A0A0E9PHS5_ANGAN</name>
<sequence length="27" mass="3073">MLKCNLKVQAHTTTQHFNYPPGNKTIS</sequence>
<evidence type="ECO:0000313" key="1">
    <source>
        <dbReference type="EMBL" id="JAH04089.1"/>
    </source>
</evidence>
<reference evidence="1" key="1">
    <citation type="submission" date="2014-11" db="EMBL/GenBank/DDBJ databases">
        <authorList>
            <person name="Amaro Gonzalez C."/>
        </authorList>
    </citation>
    <scope>NUCLEOTIDE SEQUENCE</scope>
</reference>
<reference evidence="1" key="2">
    <citation type="journal article" date="2015" name="Fish Shellfish Immunol.">
        <title>Early steps in the European eel (Anguilla anguilla)-Vibrio vulnificus interaction in the gills: Role of the RtxA13 toxin.</title>
        <authorList>
            <person name="Callol A."/>
            <person name="Pajuelo D."/>
            <person name="Ebbesson L."/>
            <person name="Teles M."/>
            <person name="MacKenzie S."/>
            <person name="Amaro C."/>
        </authorList>
    </citation>
    <scope>NUCLEOTIDE SEQUENCE</scope>
</reference>
<organism evidence="1">
    <name type="scientific">Anguilla anguilla</name>
    <name type="common">European freshwater eel</name>
    <name type="synonym">Muraena anguilla</name>
    <dbReference type="NCBI Taxonomy" id="7936"/>
    <lineage>
        <taxon>Eukaryota</taxon>
        <taxon>Metazoa</taxon>
        <taxon>Chordata</taxon>
        <taxon>Craniata</taxon>
        <taxon>Vertebrata</taxon>
        <taxon>Euteleostomi</taxon>
        <taxon>Actinopterygii</taxon>
        <taxon>Neopterygii</taxon>
        <taxon>Teleostei</taxon>
        <taxon>Anguilliformes</taxon>
        <taxon>Anguillidae</taxon>
        <taxon>Anguilla</taxon>
    </lineage>
</organism>